<dbReference type="Gene3D" id="3.30.70.1320">
    <property type="entry name" value="Multidrug efflux transporter AcrB pore domain like"/>
    <property type="match status" value="1"/>
</dbReference>
<dbReference type="OrthoDB" id="9798415at2"/>
<dbReference type="PANTHER" id="PTHR32063:SF0">
    <property type="entry name" value="SWARMING MOTILITY PROTEIN SWRC"/>
    <property type="match status" value="1"/>
</dbReference>
<keyword evidence="1" id="KW-0472">Membrane</keyword>
<dbReference type="AlphaFoldDB" id="A0A425XYW8"/>
<sequence>MKKITQFSVNYPVTVSMIIMAILLLGYVSLGKLNVDLFPEMNAPRIFVEIKAGERPPEEIEKQFIEGIEAQSIRQKGVSQVSSVCMVGSARLTVEYTWGSDMDEAFLDLQKTLSSYSQNSDIDEFTITQHDPNASPILIVGMLHPDIQDMNELRKVGENYIRNELIRLEGIAEVELTGAQEKEVRIETNQYLLDAHNITIDQIVQKIQSLNQNLSGGSIVEMGTKYIIKGAGLIRNINEIENVIVGTKTDSPPSNTEKQALIKGKVPILLKDVAKVSFVAKKAQNIVRINGVRCIGLSIYKETGSNTVQAVEDFEKTMVSIKKALPGYQFITVQNQGQFIQKAIDEVEETALLGVLIAILVLFVFLRRIKVTAIVSFAIPVSIIATFNLMYFNGLSLNIMTLGGLALGAGMLVDNAIVVIENIFRKMELGLSVKDAAIEGTSEVGGAIVASTLTTIVVFLPIVYMHGASGALFKDQAWTVAFSLIASLFVAILMIPMLFNYAYKGKGKNIKFKSVKIGWYGVLLRKLLSKRVLVIGGATILLVITGLILPYVGNEYLPKAGIGEFSLNIELKEGTQLERTSQTVIAIESMLNQSMGEQFETIYSQIGPGSSSSTDKTVFQNENTANIKIRLKSEYLAQSESILNHVSTLIAGIPNAEITIVRDETALQSTIGTENAPIEVEVKGKDMEVLERLSNEVKDRLSQVPDLTNIKTNIEEGAPEVDVVIDRYKAGIFNLSTQAITNQLQDILMGKNAGKFEKGGEMSDINIQLPEQSLSELNTIGIKSGDAEIPLYELAHIEKSSSPKQMLRRNQTRIGKISADIQGAEAFDQVINKINSKLKGIELPQGYQVNLIGEEQKRQEALSNLSFALMLSIILVYMVMASQFESLIHPFTILLTIPLAGVGAVWAFFLLGIPMNIMAYIGIIMLGGIAVNDSIILVDAINQFKQQGETLINSIVMAGENRIRPIIMTSITTILALLPLTIGFGESAALRAPMAIAVIAGLITSTLLTLVVIPCVYYVFDRMQSYFSRSVNAE</sequence>
<dbReference type="PRINTS" id="PR00702">
    <property type="entry name" value="ACRIFLAVINRP"/>
</dbReference>
<evidence type="ECO:0000313" key="3">
    <source>
        <dbReference type="Proteomes" id="UP000285794"/>
    </source>
</evidence>
<feature type="transmembrane region" description="Helical" evidence="1">
    <location>
        <begin position="994"/>
        <end position="1020"/>
    </location>
</feature>
<gene>
    <name evidence="2" type="ORF">DWB61_12920</name>
</gene>
<dbReference type="Gene3D" id="3.30.70.1440">
    <property type="entry name" value="Multidrug efflux transporter AcrB pore domain"/>
    <property type="match status" value="1"/>
</dbReference>
<dbReference type="SUPFAM" id="SSF82866">
    <property type="entry name" value="Multidrug efflux transporter AcrB transmembrane domain"/>
    <property type="match status" value="2"/>
</dbReference>
<feature type="transmembrane region" description="Helical" evidence="1">
    <location>
        <begin position="891"/>
        <end position="911"/>
    </location>
</feature>
<protein>
    <submittedName>
        <fullName evidence="2">AcrB/AcrD/AcrF family protein</fullName>
    </submittedName>
</protein>
<dbReference type="Proteomes" id="UP000285794">
    <property type="component" value="Unassembled WGS sequence"/>
</dbReference>
<dbReference type="SUPFAM" id="SSF82693">
    <property type="entry name" value="Multidrug efflux transporter AcrB pore domain, PN1, PN2, PC1 and PC2 subdomains"/>
    <property type="match status" value="2"/>
</dbReference>
<dbReference type="EMBL" id="QQWG01000014">
    <property type="protein sequence ID" value="RRG20246.1"/>
    <property type="molecule type" value="Genomic_DNA"/>
</dbReference>
<keyword evidence="1" id="KW-1133">Transmembrane helix</keyword>
<feature type="transmembrane region" description="Helical" evidence="1">
    <location>
        <begin position="444"/>
        <end position="465"/>
    </location>
</feature>
<accession>A0A425XYW8</accession>
<keyword evidence="1" id="KW-0812">Transmembrane</keyword>
<dbReference type="Gene3D" id="1.20.1640.10">
    <property type="entry name" value="Multidrug efflux transporter AcrB transmembrane domain"/>
    <property type="match status" value="2"/>
</dbReference>
<feature type="transmembrane region" description="Helical" evidence="1">
    <location>
        <begin position="350"/>
        <end position="366"/>
    </location>
</feature>
<dbReference type="Gene3D" id="3.30.2090.10">
    <property type="entry name" value="Multidrug efflux transporter AcrB TolC docking domain, DN and DC subdomains"/>
    <property type="match status" value="2"/>
</dbReference>
<evidence type="ECO:0000313" key="2">
    <source>
        <dbReference type="EMBL" id="RRG20246.1"/>
    </source>
</evidence>
<dbReference type="RefSeq" id="WP_125031304.1">
    <property type="nucleotide sequence ID" value="NZ_JAPXVP010000012.1"/>
</dbReference>
<feature type="transmembrane region" description="Helical" evidence="1">
    <location>
        <begin position="12"/>
        <end position="30"/>
    </location>
</feature>
<reference evidence="2 3" key="1">
    <citation type="submission" date="2018-07" db="EMBL/GenBank/DDBJ databases">
        <title>Draft genome sequence of Ancylomarina sp. M1P.</title>
        <authorList>
            <person name="Yadav S."/>
            <person name="Villanueva L."/>
            <person name="Damste J.S.S."/>
        </authorList>
    </citation>
    <scope>NUCLEOTIDE SEQUENCE [LARGE SCALE GENOMIC DNA]</scope>
    <source>
        <strain evidence="2 3">M1P</strain>
    </source>
</reference>
<keyword evidence="3" id="KW-1185">Reference proteome</keyword>
<feature type="transmembrane region" description="Helical" evidence="1">
    <location>
        <begin position="861"/>
        <end position="879"/>
    </location>
</feature>
<dbReference type="InterPro" id="IPR027463">
    <property type="entry name" value="AcrB_DN_DC_subdom"/>
</dbReference>
<dbReference type="PANTHER" id="PTHR32063">
    <property type="match status" value="1"/>
</dbReference>
<feature type="transmembrane region" description="Helical" evidence="1">
    <location>
        <begin position="399"/>
        <end position="424"/>
    </location>
</feature>
<feature type="transmembrane region" description="Helical" evidence="1">
    <location>
        <begin position="917"/>
        <end position="942"/>
    </location>
</feature>
<dbReference type="Gene3D" id="3.30.70.1430">
    <property type="entry name" value="Multidrug efflux transporter AcrB pore domain"/>
    <property type="match status" value="2"/>
</dbReference>
<name>A0A425XYW8_9BACT</name>
<proteinExistence type="predicted"/>
<evidence type="ECO:0000256" key="1">
    <source>
        <dbReference type="SAM" id="Phobius"/>
    </source>
</evidence>
<dbReference type="SUPFAM" id="SSF82714">
    <property type="entry name" value="Multidrug efflux transporter AcrB TolC docking domain, DN and DC subdomains"/>
    <property type="match status" value="2"/>
</dbReference>
<dbReference type="GO" id="GO:0005886">
    <property type="term" value="C:plasma membrane"/>
    <property type="evidence" value="ECO:0007669"/>
    <property type="project" value="TreeGrafter"/>
</dbReference>
<feature type="transmembrane region" description="Helical" evidence="1">
    <location>
        <begin position="532"/>
        <end position="552"/>
    </location>
</feature>
<feature type="transmembrane region" description="Helical" evidence="1">
    <location>
        <begin position="963"/>
        <end position="982"/>
    </location>
</feature>
<dbReference type="GO" id="GO:0042910">
    <property type="term" value="F:xenobiotic transmembrane transporter activity"/>
    <property type="evidence" value="ECO:0007669"/>
    <property type="project" value="TreeGrafter"/>
</dbReference>
<feature type="transmembrane region" description="Helical" evidence="1">
    <location>
        <begin position="373"/>
        <end position="393"/>
    </location>
</feature>
<organism evidence="2 3">
    <name type="scientific">Ancylomarina euxinus</name>
    <dbReference type="NCBI Taxonomy" id="2283627"/>
    <lineage>
        <taxon>Bacteria</taxon>
        <taxon>Pseudomonadati</taxon>
        <taxon>Bacteroidota</taxon>
        <taxon>Bacteroidia</taxon>
        <taxon>Marinilabiliales</taxon>
        <taxon>Marinifilaceae</taxon>
        <taxon>Ancylomarina</taxon>
    </lineage>
</organism>
<dbReference type="InterPro" id="IPR001036">
    <property type="entry name" value="Acrflvin-R"/>
</dbReference>
<feature type="transmembrane region" description="Helical" evidence="1">
    <location>
        <begin position="477"/>
        <end position="503"/>
    </location>
</feature>
<dbReference type="Pfam" id="PF00873">
    <property type="entry name" value="ACR_tran"/>
    <property type="match status" value="1"/>
</dbReference>
<comment type="caution">
    <text evidence="2">The sequence shown here is derived from an EMBL/GenBank/DDBJ whole genome shotgun (WGS) entry which is preliminary data.</text>
</comment>